<name>A0A6J3M4U3_9PEZI</name>
<dbReference type="RefSeq" id="XP_033458958.1">
    <property type="nucleotide sequence ID" value="XM_033601480.1"/>
</dbReference>
<feature type="transmembrane region" description="Helical" evidence="1">
    <location>
        <begin position="293"/>
        <end position="312"/>
    </location>
</feature>
<reference evidence="3" key="3">
    <citation type="submission" date="2025-08" db="UniProtKB">
        <authorList>
            <consortium name="RefSeq"/>
        </authorList>
    </citation>
    <scope>IDENTIFICATION</scope>
    <source>
        <strain evidence="3">CBS 342.82</strain>
    </source>
</reference>
<evidence type="ECO:0000256" key="1">
    <source>
        <dbReference type="SAM" id="Phobius"/>
    </source>
</evidence>
<organism evidence="3">
    <name type="scientific">Dissoconium aciculare CBS 342.82</name>
    <dbReference type="NCBI Taxonomy" id="1314786"/>
    <lineage>
        <taxon>Eukaryota</taxon>
        <taxon>Fungi</taxon>
        <taxon>Dikarya</taxon>
        <taxon>Ascomycota</taxon>
        <taxon>Pezizomycotina</taxon>
        <taxon>Dothideomycetes</taxon>
        <taxon>Dothideomycetidae</taxon>
        <taxon>Mycosphaerellales</taxon>
        <taxon>Dissoconiaceae</taxon>
        <taxon>Dissoconium</taxon>
    </lineage>
</organism>
<gene>
    <name evidence="3" type="ORF">K489DRAFT_320711</name>
</gene>
<keyword evidence="1" id="KW-0472">Membrane</keyword>
<feature type="transmembrane region" description="Helical" evidence="1">
    <location>
        <begin position="161"/>
        <end position="184"/>
    </location>
</feature>
<dbReference type="Proteomes" id="UP000504637">
    <property type="component" value="Unplaced"/>
</dbReference>
<proteinExistence type="predicted"/>
<dbReference type="AlphaFoldDB" id="A0A6J3M4U3"/>
<evidence type="ECO:0008006" key="4">
    <source>
        <dbReference type="Google" id="ProtNLM"/>
    </source>
</evidence>
<evidence type="ECO:0000313" key="3">
    <source>
        <dbReference type="RefSeq" id="XP_033458958.1"/>
    </source>
</evidence>
<reference evidence="3" key="1">
    <citation type="submission" date="2020-01" db="EMBL/GenBank/DDBJ databases">
        <authorList>
            <consortium name="DOE Joint Genome Institute"/>
            <person name="Haridas S."/>
            <person name="Albert R."/>
            <person name="Binder M."/>
            <person name="Bloem J."/>
            <person name="Labutti K."/>
            <person name="Salamov A."/>
            <person name="Andreopoulos B."/>
            <person name="Baker S.E."/>
            <person name="Barry K."/>
            <person name="Bills G."/>
            <person name="Bluhm B.H."/>
            <person name="Cannon C."/>
            <person name="Castanera R."/>
            <person name="Culley D.E."/>
            <person name="Daum C."/>
            <person name="Ezra D."/>
            <person name="Gonzalez J.B."/>
            <person name="Henrissat B."/>
            <person name="Kuo A."/>
            <person name="Liang C."/>
            <person name="Lipzen A."/>
            <person name="Lutzoni F."/>
            <person name="Magnuson J."/>
            <person name="Mondo S."/>
            <person name="Nolan M."/>
            <person name="Ohm R."/>
            <person name="Pangilinan J."/>
            <person name="Park H.-J."/>
            <person name="Ramirez L."/>
            <person name="Alfaro M."/>
            <person name="Sun H."/>
            <person name="Tritt A."/>
            <person name="Yoshinaga Y."/>
            <person name="Zwiers L.-H."/>
            <person name="Turgeon B.G."/>
            <person name="Goodwin S.B."/>
            <person name="Spatafora J.W."/>
            <person name="Crous P.W."/>
            <person name="Grigoriev I.V."/>
        </authorList>
    </citation>
    <scope>NUCLEOTIDE SEQUENCE</scope>
    <source>
        <strain evidence="3">CBS 342.82</strain>
    </source>
</reference>
<feature type="transmembrane region" description="Helical" evidence="1">
    <location>
        <begin position="129"/>
        <end position="149"/>
    </location>
</feature>
<sequence>MPTSNGTPTPARPCFAKPTVNAVSDERGPLLAHYTRFSHQQQNDALEQQCELTSESDLSWTKRTKCYLSEDIDTKRTDLVLIFCFLLTGMMDAGAYNAYSVFVSMVTGNTIFVALGISNLPVDTPNYAWTKSITSILAFIVGTLLFSTFHRTFGARKRWPLILTFVIQAILVFISASLIAGRSSSESPAKPPTVANRIFPSDPGFPWADLIPIALLSLQASAKILSSRWLESPHLTTCVLTVLYSDLFADPALFSAGLMGNGKRNQRVSGAVVYFVGAALGGALAKSSVGFEGALWISGACNLGIAGAWAMWSREEGKGDEED</sequence>
<feature type="transmembrane region" description="Helical" evidence="1">
    <location>
        <begin position="268"/>
        <end position="287"/>
    </location>
</feature>
<feature type="transmembrane region" description="Helical" evidence="1">
    <location>
        <begin position="96"/>
        <end position="117"/>
    </location>
</feature>
<keyword evidence="1" id="KW-0812">Transmembrane</keyword>
<dbReference type="GeneID" id="54359280"/>
<reference evidence="3" key="2">
    <citation type="submission" date="2020-04" db="EMBL/GenBank/DDBJ databases">
        <authorList>
            <consortium name="NCBI Genome Project"/>
        </authorList>
    </citation>
    <scope>NUCLEOTIDE SEQUENCE</scope>
    <source>
        <strain evidence="3">CBS 342.82</strain>
    </source>
</reference>
<dbReference type="PANTHER" id="PTHR37488">
    <property type="entry name" value="DUF1275 DOMAIN-CONTAINING PROTEIN"/>
    <property type="match status" value="1"/>
</dbReference>
<keyword evidence="1" id="KW-1133">Transmembrane helix</keyword>
<dbReference type="Pfam" id="PF06912">
    <property type="entry name" value="DUF1275"/>
    <property type="match status" value="1"/>
</dbReference>
<protein>
    <recommendedName>
        <fullName evidence="4">DUF1275 domain protein</fullName>
    </recommendedName>
</protein>
<accession>A0A6J3M4U3</accession>
<dbReference type="PANTHER" id="PTHR37488:SF2">
    <property type="entry name" value="DUF1275 DOMAIN-CONTAINING PROTEIN"/>
    <property type="match status" value="1"/>
</dbReference>
<keyword evidence="2" id="KW-1185">Reference proteome</keyword>
<dbReference type="OrthoDB" id="5288586at2759"/>
<dbReference type="InterPro" id="IPR010699">
    <property type="entry name" value="DUF1275"/>
</dbReference>
<evidence type="ECO:0000313" key="2">
    <source>
        <dbReference type="Proteomes" id="UP000504637"/>
    </source>
</evidence>